<gene>
    <name evidence="1" type="ORF">E3N84_04500</name>
</gene>
<comment type="caution">
    <text evidence="1">The sequence shown here is derived from an EMBL/GenBank/DDBJ whole genome shotgun (WGS) entry which is preliminary data.</text>
</comment>
<reference evidence="1 2" key="1">
    <citation type="submission" date="2019-03" db="EMBL/GenBank/DDBJ databases">
        <title>Genomics of glacier-inhabiting Cryobacterium strains.</title>
        <authorList>
            <person name="Liu Q."/>
            <person name="Xin Y.-H."/>
        </authorList>
    </citation>
    <scope>NUCLEOTIDE SEQUENCE [LARGE SCALE GENOMIC DNA]</scope>
    <source>
        <strain evidence="1 2">CGMCC 1.10440</strain>
    </source>
</reference>
<dbReference type="RefSeq" id="WP_134542234.1">
    <property type="nucleotide sequence ID" value="NZ_JACHBP010000001.1"/>
</dbReference>
<proteinExistence type="predicted"/>
<dbReference type="AlphaFoldDB" id="A0A4R8VAK8"/>
<evidence type="ECO:0000313" key="1">
    <source>
        <dbReference type="EMBL" id="TFB79376.1"/>
    </source>
</evidence>
<organism evidence="1 2">
    <name type="scientific">Terrimesophilobacter mesophilus</name>
    <dbReference type="NCBI Taxonomy" id="433647"/>
    <lineage>
        <taxon>Bacteria</taxon>
        <taxon>Bacillati</taxon>
        <taxon>Actinomycetota</taxon>
        <taxon>Actinomycetes</taxon>
        <taxon>Micrococcales</taxon>
        <taxon>Microbacteriaceae</taxon>
        <taxon>Terrimesophilobacter</taxon>
    </lineage>
</organism>
<dbReference type="OrthoDB" id="4990776at2"/>
<keyword evidence="2" id="KW-1185">Reference proteome</keyword>
<protein>
    <submittedName>
        <fullName evidence="1">Uncharacterized protein</fullName>
    </submittedName>
</protein>
<sequence length="359" mass="36706">MKSSKTVAVSLAALLAAAGALMTAAPAMASTVVGDGTFYGASDFGVETSSYPSGVDWFFGDAAGTDGPHAFTIDGLELNGDASGDVQILNQNVGPQPADAVEFIGLVGTLAVASDDATKWTYQIPMFAEGTTDSDFTTLRPNFTGNIDSGNPGAETWVTSQAFGSYAAGATDTLANFATAIFAGEAPRLLGYGLWVGAADTAVIQAIHWGDAANYFLPAPTRAISATTLTVDEAAATGITLTGTNWIPNSNVYVHIEDPDGDSILIPATGTADAAGNVSVTVILAEPVKIGTYTVTFDDDDFYFDSDVFGDPFTTFEVTAPELAETGAPEAGALLGLAGLLAIIGAALVIGTRIRLSRS</sequence>
<dbReference type="EMBL" id="SOFI01000003">
    <property type="protein sequence ID" value="TFB79376.1"/>
    <property type="molecule type" value="Genomic_DNA"/>
</dbReference>
<dbReference type="Proteomes" id="UP000298488">
    <property type="component" value="Unassembled WGS sequence"/>
</dbReference>
<evidence type="ECO:0000313" key="2">
    <source>
        <dbReference type="Proteomes" id="UP000298488"/>
    </source>
</evidence>
<accession>A0A4R8VAK8</accession>
<name>A0A4R8VAK8_9MICO</name>